<sequence>MLCKTDIARRFTRALPSYAQNAPAQTQIAGKLLALLKQQFSGEAACALEIGCGSGIYSRLLQSSLPVREWHVNDLSTACEAWVSAHRFLGGDIETLALNTQYDLITSSSTFQWLADPAALVRKLNACLNTGGILAFSTFTPENLFQIKSLTGAGLDYPTEQEWRQLLLDCGFHVCHTESESLTLYFDSPLAVLQHLKNTGVTATQKQMWTKSRMQHFAELYRNRYATDGRYPLTYTPLYIMAQKPLNTP</sequence>
<dbReference type="STRING" id="493.BWD07_07750"/>
<dbReference type="GO" id="GO:0102130">
    <property type="term" value="F:malonyl-CoA methyltransferase activity"/>
    <property type="evidence" value="ECO:0007669"/>
    <property type="project" value="UniProtKB-EC"/>
</dbReference>
<dbReference type="Gene3D" id="3.40.50.150">
    <property type="entry name" value="Vaccinia Virus protein VP39"/>
    <property type="match status" value="1"/>
</dbReference>
<evidence type="ECO:0000313" key="7">
    <source>
        <dbReference type="Proteomes" id="UP000279284"/>
    </source>
</evidence>
<dbReference type="InterPro" id="IPR011814">
    <property type="entry name" value="BioC"/>
</dbReference>
<keyword evidence="7" id="KW-1185">Reference proteome</keyword>
<dbReference type="EC" id="2.1.1.197" evidence="5"/>
<accession>A0A1X3CX19</accession>
<dbReference type="HAMAP" id="MF_00835">
    <property type="entry name" value="BioC"/>
    <property type="match status" value="1"/>
</dbReference>
<dbReference type="InterPro" id="IPR029063">
    <property type="entry name" value="SAM-dependent_MTases_sf"/>
</dbReference>
<keyword evidence="2 5" id="KW-0808">Transferase</keyword>
<evidence type="ECO:0000256" key="5">
    <source>
        <dbReference type="HAMAP-Rule" id="MF_00835"/>
    </source>
</evidence>
<dbReference type="AlphaFoldDB" id="A0A1X3CX19"/>
<dbReference type="CDD" id="cd02440">
    <property type="entry name" value="AdoMet_MTases"/>
    <property type="match status" value="1"/>
</dbReference>
<dbReference type="GO" id="GO:0010340">
    <property type="term" value="F:carboxyl-O-methyltransferase activity"/>
    <property type="evidence" value="ECO:0007669"/>
    <property type="project" value="UniProtKB-UniRule"/>
</dbReference>
<dbReference type="Proteomes" id="UP000279284">
    <property type="component" value="Chromosome"/>
</dbReference>
<keyword evidence="1 5" id="KW-0489">Methyltransferase</keyword>
<reference evidence="6 7" key="1">
    <citation type="submission" date="2018-12" db="EMBL/GenBank/DDBJ databases">
        <authorList>
            <consortium name="Pathogen Informatics"/>
        </authorList>
    </citation>
    <scope>NUCLEOTIDE SEQUENCE [LARGE SCALE GENOMIC DNA]</scope>
    <source>
        <strain evidence="6 7">NCTC10296</strain>
    </source>
</reference>
<dbReference type="PANTHER" id="PTHR43861">
    <property type="entry name" value="TRANS-ACONITATE 2-METHYLTRANSFERASE-RELATED"/>
    <property type="match status" value="1"/>
</dbReference>
<gene>
    <name evidence="5 6" type="primary">bioC</name>
    <name evidence="6" type="ORF">NCTC10296_00080</name>
</gene>
<dbReference type="KEGG" id="nci:NCTC10296_00080"/>
<comment type="function">
    <text evidence="5">Converts the free carboxyl group of a malonyl-thioester to its methyl ester by transfer of a methyl group from S-adenosyl-L-methionine (SAM). It allows to synthesize pimeloyl-ACP via the fatty acid synthetic pathway.</text>
</comment>
<dbReference type="EMBL" id="LR134313">
    <property type="protein sequence ID" value="VEE98923.1"/>
    <property type="molecule type" value="Genomic_DNA"/>
</dbReference>
<dbReference type="RefSeq" id="WP_085416791.1">
    <property type="nucleotide sequence ID" value="NZ_CAUJPY010000014.1"/>
</dbReference>
<dbReference type="OrthoDB" id="9760689at2"/>
<comment type="similarity">
    <text evidence="5">Belongs to the methyltransferase superfamily.</text>
</comment>
<organism evidence="6 7">
    <name type="scientific">Neisseria canis</name>
    <dbReference type="NCBI Taxonomy" id="493"/>
    <lineage>
        <taxon>Bacteria</taxon>
        <taxon>Pseudomonadati</taxon>
        <taxon>Pseudomonadota</taxon>
        <taxon>Betaproteobacteria</taxon>
        <taxon>Neisseriales</taxon>
        <taxon>Neisseriaceae</taxon>
        <taxon>Neisseria</taxon>
    </lineage>
</organism>
<keyword evidence="4 5" id="KW-0093">Biotin biosynthesis</keyword>
<dbReference type="UniPathway" id="UPA00078"/>
<evidence type="ECO:0000256" key="1">
    <source>
        <dbReference type="ARBA" id="ARBA00022603"/>
    </source>
</evidence>
<evidence type="ECO:0000256" key="3">
    <source>
        <dbReference type="ARBA" id="ARBA00022691"/>
    </source>
</evidence>
<keyword evidence="3 5" id="KW-0949">S-adenosyl-L-methionine</keyword>
<dbReference type="GO" id="GO:0009102">
    <property type="term" value="P:biotin biosynthetic process"/>
    <property type="evidence" value="ECO:0007669"/>
    <property type="project" value="UniProtKB-UniRule"/>
</dbReference>
<proteinExistence type="inferred from homology"/>
<protein>
    <recommendedName>
        <fullName evidence="5">Malonyl-[acyl-carrier protein] O-methyltransferase</fullName>
        <shortName evidence="5">Malonyl-ACP O-methyltransferase</shortName>
        <ecNumber evidence="5">2.1.1.197</ecNumber>
    </recommendedName>
    <alternativeName>
        <fullName evidence="5">Biotin synthesis protein BioC</fullName>
    </alternativeName>
</protein>
<evidence type="ECO:0000256" key="4">
    <source>
        <dbReference type="ARBA" id="ARBA00022756"/>
    </source>
</evidence>
<dbReference type="GO" id="GO:0032259">
    <property type="term" value="P:methylation"/>
    <property type="evidence" value="ECO:0007669"/>
    <property type="project" value="UniProtKB-KW"/>
</dbReference>
<comment type="pathway">
    <text evidence="5">Cofactor biosynthesis; biotin biosynthesis.</text>
</comment>
<dbReference type="SUPFAM" id="SSF53335">
    <property type="entry name" value="S-adenosyl-L-methionine-dependent methyltransferases"/>
    <property type="match status" value="1"/>
</dbReference>
<evidence type="ECO:0000313" key="6">
    <source>
        <dbReference type="EMBL" id="VEE98923.1"/>
    </source>
</evidence>
<evidence type="ECO:0000256" key="2">
    <source>
        <dbReference type="ARBA" id="ARBA00022679"/>
    </source>
</evidence>
<dbReference type="Pfam" id="PF13489">
    <property type="entry name" value="Methyltransf_23"/>
    <property type="match status" value="1"/>
</dbReference>
<name>A0A1X3CX19_9NEIS</name>
<comment type="catalytic activity">
    <reaction evidence="5">
        <text>malonyl-[ACP] + S-adenosyl-L-methionine = malonyl-[ACP] methyl ester + S-adenosyl-L-homocysteine</text>
        <dbReference type="Rhea" id="RHEA:17105"/>
        <dbReference type="Rhea" id="RHEA-COMP:9623"/>
        <dbReference type="Rhea" id="RHEA-COMP:9954"/>
        <dbReference type="ChEBI" id="CHEBI:57856"/>
        <dbReference type="ChEBI" id="CHEBI:59789"/>
        <dbReference type="ChEBI" id="CHEBI:78449"/>
        <dbReference type="ChEBI" id="CHEBI:78845"/>
        <dbReference type="EC" id="2.1.1.197"/>
    </reaction>
</comment>
<dbReference type="NCBIfam" id="TIGR02072">
    <property type="entry name" value="BioC"/>
    <property type="match status" value="1"/>
</dbReference>